<evidence type="ECO:0008006" key="3">
    <source>
        <dbReference type="Google" id="ProtNLM"/>
    </source>
</evidence>
<protein>
    <recommendedName>
        <fullName evidence="3">Translation initiation factor IF-2 N-terminal domain-containing protein</fullName>
    </recommendedName>
</protein>
<organism evidence="1 2">
    <name type="scientific">Flemingia macrophylla</name>
    <dbReference type="NCBI Taxonomy" id="520843"/>
    <lineage>
        <taxon>Eukaryota</taxon>
        <taxon>Viridiplantae</taxon>
        <taxon>Streptophyta</taxon>
        <taxon>Embryophyta</taxon>
        <taxon>Tracheophyta</taxon>
        <taxon>Spermatophyta</taxon>
        <taxon>Magnoliopsida</taxon>
        <taxon>eudicotyledons</taxon>
        <taxon>Gunneridae</taxon>
        <taxon>Pentapetalae</taxon>
        <taxon>rosids</taxon>
        <taxon>fabids</taxon>
        <taxon>Fabales</taxon>
        <taxon>Fabaceae</taxon>
        <taxon>Papilionoideae</taxon>
        <taxon>50 kb inversion clade</taxon>
        <taxon>NPAAA clade</taxon>
        <taxon>indigoferoid/millettioid clade</taxon>
        <taxon>Phaseoleae</taxon>
        <taxon>Flemingia</taxon>
    </lineage>
</organism>
<dbReference type="Proteomes" id="UP001603857">
    <property type="component" value="Unassembled WGS sequence"/>
</dbReference>
<evidence type="ECO:0000313" key="1">
    <source>
        <dbReference type="EMBL" id="KAL2318212.1"/>
    </source>
</evidence>
<sequence length="129" mass="14660">MLIHSFGVQLFSPKYRVMCFHASSQVWTKNGGPLDLKTPKKVKYSRRDHRRQPTIRNVTATKSNPDKAVEIFEGMTLVELAKRFGKSVSSLQDVLTNVGEKVEYEFEPLSMDIAELAAMVFSSSWSLMM</sequence>
<accession>A0ABD1L3W8</accession>
<gene>
    <name evidence="1" type="ORF">Fmac_032088</name>
</gene>
<name>A0ABD1L3W8_9FABA</name>
<proteinExistence type="predicted"/>
<keyword evidence="2" id="KW-1185">Reference proteome</keyword>
<dbReference type="AlphaFoldDB" id="A0ABD1L3W8"/>
<dbReference type="EMBL" id="JBGMDY010000011">
    <property type="protein sequence ID" value="KAL2318212.1"/>
    <property type="molecule type" value="Genomic_DNA"/>
</dbReference>
<comment type="caution">
    <text evidence="1">The sequence shown here is derived from an EMBL/GenBank/DDBJ whole genome shotgun (WGS) entry which is preliminary data.</text>
</comment>
<reference evidence="1 2" key="1">
    <citation type="submission" date="2024-08" db="EMBL/GenBank/DDBJ databases">
        <title>Insights into the chromosomal genome structure of Flemingia macrophylla.</title>
        <authorList>
            <person name="Ding Y."/>
            <person name="Zhao Y."/>
            <person name="Bi W."/>
            <person name="Wu M."/>
            <person name="Zhao G."/>
            <person name="Gong Y."/>
            <person name="Li W."/>
            <person name="Zhang P."/>
        </authorList>
    </citation>
    <scope>NUCLEOTIDE SEQUENCE [LARGE SCALE GENOMIC DNA]</scope>
    <source>
        <strain evidence="1">DYQJB</strain>
        <tissue evidence="1">Leaf</tissue>
    </source>
</reference>
<evidence type="ECO:0000313" key="2">
    <source>
        <dbReference type="Proteomes" id="UP001603857"/>
    </source>
</evidence>